<dbReference type="InterPro" id="IPR023198">
    <property type="entry name" value="PGP-like_dom2"/>
</dbReference>
<proteinExistence type="inferred from homology"/>
<protein>
    <submittedName>
        <fullName evidence="5">HAD-IA family hydrolase</fullName>
    </submittedName>
</protein>
<dbReference type="NCBIfam" id="TIGR01509">
    <property type="entry name" value="HAD-SF-IA-v3"/>
    <property type="match status" value="1"/>
</dbReference>
<evidence type="ECO:0000256" key="1">
    <source>
        <dbReference type="ARBA" id="ARBA00001946"/>
    </source>
</evidence>
<evidence type="ECO:0000256" key="4">
    <source>
        <dbReference type="ARBA" id="ARBA00022842"/>
    </source>
</evidence>
<reference evidence="5 6" key="1">
    <citation type="submission" date="2022-10" db="EMBL/GenBank/DDBJ databases">
        <title>Roseococcus glaciei nov., sp. nov., isolated from glacier.</title>
        <authorList>
            <person name="Liu Q."/>
            <person name="Xin Y.-H."/>
        </authorList>
    </citation>
    <scope>NUCLEOTIDE SEQUENCE [LARGE SCALE GENOMIC DNA]</scope>
    <source>
        <strain evidence="5 6">MDT2-1-1</strain>
    </source>
</reference>
<evidence type="ECO:0000256" key="2">
    <source>
        <dbReference type="ARBA" id="ARBA00006171"/>
    </source>
</evidence>
<evidence type="ECO:0000313" key="6">
    <source>
        <dbReference type="Proteomes" id="UP001526430"/>
    </source>
</evidence>
<dbReference type="EMBL" id="JAPFQI010000027">
    <property type="protein sequence ID" value="MCW8088109.1"/>
    <property type="molecule type" value="Genomic_DNA"/>
</dbReference>
<evidence type="ECO:0000256" key="3">
    <source>
        <dbReference type="ARBA" id="ARBA00022723"/>
    </source>
</evidence>
<dbReference type="Gene3D" id="3.40.50.1000">
    <property type="entry name" value="HAD superfamily/HAD-like"/>
    <property type="match status" value="1"/>
</dbReference>
<comment type="caution">
    <text evidence="5">The sequence shown here is derived from an EMBL/GenBank/DDBJ whole genome shotgun (WGS) entry which is preliminary data.</text>
</comment>
<dbReference type="PANTHER" id="PTHR46193:SF10">
    <property type="entry name" value="6-PHOSPHOGLUCONATE PHOSPHATASE"/>
    <property type="match status" value="1"/>
</dbReference>
<dbReference type="GO" id="GO:0016787">
    <property type="term" value="F:hydrolase activity"/>
    <property type="evidence" value="ECO:0007669"/>
    <property type="project" value="UniProtKB-KW"/>
</dbReference>
<keyword evidence="5" id="KW-0378">Hydrolase</keyword>
<dbReference type="Gene3D" id="1.10.150.240">
    <property type="entry name" value="Putative phosphatase, domain 2"/>
    <property type="match status" value="1"/>
</dbReference>
<dbReference type="InterPro" id="IPR006439">
    <property type="entry name" value="HAD-SF_hydro_IA"/>
</dbReference>
<dbReference type="InterPro" id="IPR036412">
    <property type="entry name" value="HAD-like_sf"/>
</dbReference>
<dbReference type="InterPro" id="IPR051600">
    <property type="entry name" value="Beta-PGM-like"/>
</dbReference>
<keyword evidence="3" id="KW-0479">Metal-binding</keyword>
<dbReference type="Proteomes" id="UP001526430">
    <property type="component" value="Unassembled WGS sequence"/>
</dbReference>
<name>A0ABT3P114_9PROT</name>
<comment type="cofactor">
    <cofactor evidence="1">
        <name>Mg(2+)</name>
        <dbReference type="ChEBI" id="CHEBI:18420"/>
    </cofactor>
</comment>
<organism evidence="5 6">
    <name type="scientific">Sabulicella glaciei</name>
    <dbReference type="NCBI Taxonomy" id="2984948"/>
    <lineage>
        <taxon>Bacteria</taxon>
        <taxon>Pseudomonadati</taxon>
        <taxon>Pseudomonadota</taxon>
        <taxon>Alphaproteobacteria</taxon>
        <taxon>Acetobacterales</taxon>
        <taxon>Acetobacteraceae</taxon>
        <taxon>Sabulicella</taxon>
    </lineage>
</organism>
<gene>
    <name evidence="5" type="ORF">OF850_21165</name>
</gene>
<dbReference type="SUPFAM" id="SSF56784">
    <property type="entry name" value="HAD-like"/>
    <property type="match status" value="1"/>
</dbReference>
<evidence type="ECO:0000313" key="5">
    <source>
        <dbReference type="EMBL" id="MCW8088109.1"/>
    </source>
</evidence>
<dbReference type="InterPro" id="IPR023214">
    <property type="entry name" value="HAD_sf"/>
</dbReference>
<comment type="similarity">
    <text evidence="2">Belongs to the HAD-like hydrolase superfamily. CbbY/CbbZ/Gph/YieH family.</text>
</comment>
<keyword evidence="4" id="KW-0460">Magnesium</keyword>
<accession>A0ABT3P114</accession>
<dbReference type="Pfam" id="PF00702">
    <property type="entry name" value="Hydrolase"/>
    <property type="match status" value="1"/>
</dbReference>
<dbReference type="PANTHER" id="PTHR46193">
    <property type="entry name" value="6-PHOSPHOGLUCONATE PHOSPHATASE"/>
    <property type="match status" value="1"/>
</dbReference>
<keyword evidence="6" id="KW-1185">Reference proteome</keyword>
<sequence length="199" mass="21098">MLADSEGLVNEIVARALTARSWAMTAEEAEHEFLGIALPDMIPRIERRTGPLPPGWAHSLSRDIQAELTRALQPIPGAAESLGLLAARGMAMAVCSNSSRIELRLKLETLGFLRFFGGRVLSFEDVASPKPAPDLYLRAAALCGAAPEHCLVVEDSDAGEAAGRAAGCPVLRVRGHLDPQALAARIGMATKDAVRGALR</sequence>